<accession>A0A817V437</accession>
<dbReference type="SUPFAM" id="SSF50911">
    <property type="entry name" value="Mannose 6-phosphate receptor domain"/>
    <property type="match status" value="1"/>
</dbReference>
<name>A0A817V437_9BILA</name>
<evidence type="ECO:0000313" key="2">
    <source>
        <dbReference type="EMBL" id="CAF3338088.1"/>
    </source>
</evidence>
<dbReference type="EMBL" id="CAJNYT010000212">
    <property type="protein sequence ID" value="CAF3338088.1"/>
    <property type="molecule type" value="Genomic_DNA"/>
</dbReference>
<gene>
    <name evidence="2" type="ORF">GRG538_LOCUS4361</name>
</gene>
<proteinExistence type="predicted"/>
<reference evidence="2" key="1">
    <citation type="submission" date="2021-02" db="EMBL/GenBank/DDBJ databases">
        <authorList>
            <person name="Nowell W R."/>
        </authorList>
    </citation>
    <scope>NUCLEOTIDE SEQUENCE</scope>
</reference>
<dbReference type="Pfam" id="PF14388">
    <property type="entry name" value="DUF4419"/>
    <property type="match status" value="1"/>
</dbReference>
<dbReference type="InterPro" id="IPR009011">
    <property type="entry name" value="Man6P_isomerase_rcpt-bd_dom_sf"/>
</dbReference>
<dbReference type="Proteomes" id="UP000663872">
    <property type="component" value="Unassembled WGS sequence"/>
</dbReference>
<sequence>MHLLVAVPFLFNLVLATINGENPCRYVDSAGIIDLTSLGHTDGTPAFPDISQSASSWMQYCDRVVSFSEYSFNPCKPFTEGTTCKDVAVCQVPFTSGESFILAKHDSAVWIPPIGFGGSATLTYTYQTKHVKISMQCTKDTEVNVLEIISESPQETYNMKLSSKCACFDGCKNKPGPDPDKPNKGLSGGAVLLIIVVTNIERCNKQHDFVSIVCEQDFRRGEKGETSSMENFRINYPLTSDLNGCKHRVSNAFVTNVFKAYYDHYPLEPSVDDFWVTIIQGKKELIVSADDLRISDAERPKHEAKSVPGVDWESVVRMIAELIRKNMKTDLASLITKPFLTTKPVEQAVFNCALMDATKAYYSYGVTLLCGIPEVTLRGSQGDFQQIIDSIN</sequence>
<comment type="caution">
    <text evidence="2">The sequence shown here is derived from an EMBL/GenBank/DDBJ whole genome shotgun (WGS) entry which is preliminary data.</text>
</comment>
<feature type="chain" id="PRO_5032313198" evidence="1">
    <location>
        <begin position="17"/>
        <end position="392"/>
    </location>
</feature>
<organism evidence="2 3">
    <name type="scientific">Rotaria socialis</name>
    <dbReference type="NCBI Taxonomy" id="392032"/>
    <lineage>
        <taxon>Eukaryota</taxon>
        <taxon>Metazoa</taxon>
        <taxon>Spiralia</taxon>
        <taxon>Gnathifera</taxon>
        <taxon>Rotifera</taxon>
        <taxon>Eurotatoria</taxon>
        <taxon>Bdelloidea</taxon>
        <taxon>Philodinida</taxon>
        <taxon>Philodinidae</taxon>
        <taxon>Rotaria</taxon>
    </lineage>
</organism>
<dbReference type="AlphaFoldDB" id="A0A817V437"/>
<dbReference type="InterPro" id="IPR025533">
    <property type="entry name" value="DUF4419"/>
</dbReference>
<evidence type="ECO:0000256" key="1">
    <source>
        <dbReference type="SAM" id="SignalP"/>
    </source>
</evidence>
<dbReference type="PANTHER" id="PTHR31252">
    <property type="entry name" value="DUF4419 DOMAIN-CONTAINING PROTEIN"/>
    <property type="match status" value="1"/>
</dbReference>
<evidence type="ECO:0000313" key="3">
    <source>
        <dbReference type="Proteomes" id="UP000663872"/>
    </source>
</evidence>
<protein>
    <submittedName>
        <fullName evidence="2">Uncharacterized protein</fullName>
    </submittedName>
</protein>
<dbReference type="Gene3D" id="2.70.130.10">
    <property type="entry name" value="Mannose-6-phosphate receptor binding domain"/>
    <property type="match status" value="1"/>
</dbReference>
<feature type="signal peptide" evidence="1">
    <location>
        <begin position="1"/>
        <end position="16"/>
    </location>
</feature>
<dbReference type="PANTHER" id="PTHR31252:SF11">
    <property type="entry name" value="DUF4419 DOMAIN-CONTAINING PROTEIN"/>
    <property type="match status" value="1"/>
</dbReference>
<keyword evidence="1" id="KW-0732">Signal</keyword>